<keyword evidence="2" id="KW-1185">Reference proteome</keyword>
<dbReference type="EMBL" id="BLJY01000016">
    <property type="protein sequence ID" value="GFF21798.1"/>
    <property type="molecule type" value="Genomic_DNA"/>
</dbReference>
<organism evidence="1 2">
    <name type="scientific">Aspergillus terreus</name>
    <dbReference type="NCBI Taxonomy" id="33178"/>
    <lineage>
        <taxon>Eukaryota</taxon>
        <taxon>Fungi</taxon>
        <taxon>Dikarya</taxon>
        <taxon>Ascomycota</taxon>
        <taxon>Pezizomycotina</taxon>
        <taxon>Eurotiomycetes</taxon>
        <taxon>Eurotiomycetidae</taxon>
        <taxon>Eurotiales</taxon>
        <taxon>Aspergillaceae</taxon>
        <taxon>Aspergillus</taxon>
        <taxon>Aspergillus subgen. Circumdati</taxon>
    </lineage>
</organism>
<name>A0A5M3ZHA0_ASPTE</name>
<dbReference type="AlphaFoldDB" id="A0A5M3ZHA0"/>
<sequence>MSTITELREKIFETTEAKWLVVKVHTDRLDSHDYRVSASQFINDIFPDWENDSRIHFLAIEIRGDRTFMAIDINNSKYDFDTAHETKIILPVHIVWQHKRRGWFLVRWPREDEPLAAKIAHLHDLNGFDATTPFLANYNERVMYENPRYRSPVSTATTPHGGPA</sequence>
<comment type="caution">
    <text evidence="1">The sequence shown here is derived from an EMBL/GenBank/DDBJ whole genome shotgun (WGS) entry which is preliminary data.</text>
</comment>
<dbReference type="Proteomes" id="UP000452235">
    <property type="component" value="Unassembled WGS sequence"/>
</dbReference>
<protein>
    <submittedName>
        <fullName evidence="1">Uncharacterized protein</fullName>
    </submittedName>
</protein>
<gene>
    <name evidence="1" type="ORF">ATEIFO6365_0016012200</name>
</gene>
<reference evidence="1 2" key="1">
    <citation type="submission" date="2020-01" db="EMBL/GenBank/DDBJ databases">
        <title>Aspergillus terreus IFO 6365 whole genome shotgun sequence.</title>
        <authorList>
            <person name="Kanamasa S."/>
            <person name="Takahashi H."/>
        </authorList>
    </citation>
    <scope>NUCLEOTIDE SEQUENCE [LARGE SCALE GENOMIC DNA]</scope>
    <source>
        <strain evidence="1 2">IFO 6365</strain>
    </source>
</reference>
<accession>A0A5M3ZHA0</accession>
<evidence type="ECO:0000313" key="1">
    <source>
        <dbReference type="EMBL" id="GFF21798.1"/>
    </source>
</evidence>
<evidence type="ECO:0000313" key="2">
    <source>
        <dbReference type="Proteomes" id="UP000452235"/>
    </source>
</evidence>
<proteinExistence type="predicted"/>
<dbReference type="OrthoDB" id="4358740at2759"/>